<protein>
    <submittedName>
        <fullName evidence="1">Glycosyl transferase</fullName>
    </submittedName>
</protein>
<accession>A0A559H509</accession>
<reference evidence="1 2" key="1">
    <citation type="submission" date="2019-07" db="EMBL/GenBank/DDBJ databases">
        <authorList>
            <person name="Mohale T."/>
        </authorList>
    </citation>
    <scope>NUCLEOTIDE SEQUENCE [LARGE SCALE GENOMIC DNA]</scope>
    <source>
        <strain evidence="1 2">NTPn 59</strain>
    </source>
</reference>
<dbReference type="AlphaFoldDB" id="A0A559H509"/>
<feature type="non-terminal residue" evidence="1">
    <location>
        <position position="64"/>
    </location>
</feature>
<organism evidence="1 2">
    <name type="scientific">Streptococcus pneumoniae</name>
    <dbReference type="NCBI Taxonomy" id="1313"/>
    <lineage>
        <taxon>Bacteria</taxon>
        <taxon>Bacillati</taxon>
        <taxon>Bacillota</taxon>
        <taxon>Bacilli</taxon>
        <taxon>Lactobacillales</taxon>
        <taxon>Streptococcaceae</taxon>
        <taxon>Streptococcus</taxon>
    </lineage>
</organism>
<name>A0A559H509_STREE</name>
<dbReference type="EMBL" id="VMYC01000079">
    <property type="protein sequence ID" value="TVX70572.1"/>
    <property type="molecule type" value="Genomic_DNA"/>
</dbReference>
<keyword evidence="1" id="KW-0808">Transferase</keyword>
<dbReference type="Proteomes" id="UP000315060">
    <property type="component" value="Unassembled WGS sequence"/>
</dbReference>
<proteinExistence type="predicted"/>
<dbReference type="GO" id="GO:0016740">
    <property type="term" value="F:transferase activity"/>
    <property type="evidence" value="ECO:0007669"/>
    <property type="project" value="UniProtKB-KW"/>
</dbReference>
<evidence type="ECO:0000313" key="2">
    <source>
        <dbReference type="Proteomes" id="UP000315060"/>
    </source>
</evidence>
<comment type="caution">
    <text evidence="1">The sequence shown here is derived from an EMBL/GenBank/DDBJ whole genome shotgun (WGS) entry which is preliminary data.</text>
</comment>
<sequence length="64" mass="7257">MRKIKIDVVVVPLSGHLFQTLNLLAPLLKDPLYEIRLFTGPQRKAVAEEMGFQVIHILTNSVDE</sequence>
<evidence type="ECO:0000313" key="1">
    <source>
        <dbReference type="EMBL" id="TVX70572.1"/>
    </source>
</evidence>
<gene>
    <name evidence="1" type="ORF">AZJ28_05010</name>
</gene>